<dbReference type="HOGENOM" id="CLU_513963_0_0_1"/>
<accession>C7YV53</accession>
<feature type="compositionally biased region" description="Basic residues" evidence="1">
    <location>
        <begin position="281"/>
        <end position="293"/>
    </location>
</feature>
<dbReference type="eggNOG" id="ENOG502RMIZ">
    <property type="taxonomic scope" value="Eukaryota"/>
</dbReference>
<feature type="compositionally biased region" description="Low complexity" evidence="1">
    <location>
        <begin position="258"/>
        <end position="269"/>
    </location>
</feature>
<feature type="region of interest" description="Disordered" evidence="1">
    <location>
        <begin position="381"/>
        <end position="400"/>
    </location>
</feature>
<gene>
    <name evidence="2" type="ORF">NECHADRAFT_85155</name>
</gene>
<dbReference type="GeneID" id="9674668"/>
<evidence type="ECO:0000313" key="2">
    <source>
        <dbReference type="EMBL" id="EEU44925.1"/>
    </source>
</evidence>
<dbReference type="Proteomes" id="UP000005206">
    <property type="component" value="Chromosome 9"/>
</dbReference>
<dbReference type="KEGG" id="nhe:NECHADRAFT_85155"/>
<evidence type="ECO:0000313" key="3">
    <source>
        <dbReference type="Proteomes" id="UP000005206"/>
    </source>
</evidence>
<feature type="region of interest" description="Disordered" evidence="1">
    <location>
        <begin position="258"/>
        <end position="293"/>
    </location>
</feature>
<organism evidence="2 3">
    <name type="scientific">Fusarium vanettenii (strain ATCC MYA-4622 / CBS 123669 / FGSC 9596 / NRRL 45880 / 77-13-4)</name>
    <name type="common">Fusarium solani subsp. pisi</name>
    <dbReference type="NCBI Taxonomy" id="660122"/>
    <lineage>
        <taxon>Eukaryota</taxon>
        <taxon>Fungi</taxon>
        <taxon>Dikarya</taxon>
        <taxon>Ascomycota</taxon>
        <taxon>Pezizomycotina</taxon>
        <taxon>Sordariomycetes</taxon>
        <taxon>Hypocreomycetidae</taxon>
        <taxon>Hypocreales</taxon>
        <taxon>Nectriaceae</taxon>
        <taxon>Fusarium</taxon>
        <taxon>Fusarium solani species complex</taxon>
        <taxon>Fusarium vanettenii</taxon>
    </lineage>
</organism>
<dbReference type="EMBL" id="GG698900">
    <property type="protein sequence ID" value="EEU44925.1"/>
    <property type="molecule type" value="Genomic_DNA"/>
</dbReference>
<name>C7YV53_FUSV7</name>
<dbReference type="VEuPathDB" id="FungiDB:NECHADRAFT_85155"/>
<evidence type="ECO:0000256" key="1">
    <source>
        <dbReference type="SAM" id="MobiDB-lite"/>
    </source>
</evidence>
<keyword evidence="3" id="KW-1185">Reference proteome</keyword>
<proteinExistence type="predicted"/>
<dbReference type="InParanoid" id="C7YV53"/>
<dbReference type="RefSeq" id="XP_003050638.1">
    <property type="nucleotide sequence ID" value="XM_003050592.1"/>
</dbReference>
<reference evidence="2 3" key="1">
    <citation type="journal article" date="2009" name="PLoS Genet.">
        <title>The genome of Nectria haematococca: contribution of supernumerary chromosomes to gene expansion.</title>
        <authorList>
            <person name="Coleman J.J."/>
            <person name="Rounsley S.D."/>
            <person name="Rodriguez-Carres M."/>
            <person name="Kuo A."/>
            <person name="Wasmann C.C."/>
            <person name="Grimwood J."/>
            <person name="Schmutz J."/>
            <person name="Taga M."/>
            <person name="White G.J."/>
            <person name="Zhou S."/>
            <person name="Schwartz D.C."/>
            <person name="Freitag M."/>
            <person name="Ma L.J."/>
            <person name="Danchin E.G."/>
            <person name="Henrissat B."/>
            <person name="Coutinho P.M."/>
            <person name="Nelson D.R."/>
            <person name="Straney D."/>
            <person name="Napoli C.A."/>
            <person name="Barker B.M."/>
            <person name="Gribskov M."/>
            <person name="Rep M."/>
            <person name="Kroken S."/>
            <person name="Molnar I."/>
            <person name="Rensing C."/>
            <person name="Kennell J.C."/>
            <person name="Zamora J."/>
            <person name="Farman M.L."/>
            <person name="Selker E.U."/>
            <person name="Salamov A."/>
            <person name="Shapiro H."/>
            <person name="Pangilinan J."/>
            <person name="Lindquist E."/>
            <person name="Lamers C."/>
            <person name="Grigoriev I.V."/>
            <person name="Geiser D.M."/>
            <person name="Covert S.F."/>
            <person name="Temporini E."/>
            <person name="Vanetten H.D."/>
        </authorList>
    </citation>
    <scope>NUCLEOTIDE SEQUENCE [LARGE SCALE GENOMIC DNA]</scope>
    <source>
        <strain evidence="3">ATCC MYA-4622 / CBS 123669 / FGSC 9596 / NRRL 45880 / 77-13-4</strain>
    </source>
</reference>
<sequence length="530" mass="58554">MAPEREQSPPDLEHRARLSMFFPGDFTVPWVGDSPTIETRRQYIDAYLNWLLPCSELHEAGEYERALRRRAEKIVVARKIAGGTTRLREDFFEYCVDCVYWNVWLCRHMAPNIPVWPWGLPEENPQDKWSATFATLASTDEVKAMAKGWVESQGGEMPSNESSQQFNLSNAFLVLAQKAEGLRVVKAHDMPASTVAVLAASLAKEEHRDNLHRFQGQARLYTWFCLSEVYEKGDNVVNAIDPHGAGCGDHGQYIPSFTTTPTNPGKPTGQAPVAAPGGNKPRNKKKFQAKPKAPHFVEANKPEPLEASIANQEKPSFAATIGTYSGSKLGPPKGIEDSIWAPSGSASKAAAKSMALPPVAPRLVSTQPVASIPAVARPRPVSAQPAASRPALAPAQQAVETKPKSVCSLSEMAMALPSLQPTNQGQFLTVKGFRHQGQLCPEPSYQPPDRAHREKAWRLALPWLPIPSQGEPFRIELSGQMDFVFLVWGPNCAHWKYIQENFVDSSLRHLRRETDNRSHPTKQASRPPTA</sequence>
<dbReference type="OrthoDB" id="10362411at2759"/>
<protein>
    <submittedName>
        <fullName evidence="2">Uncharacterized protein</fullName>
    </submittedName>
</protein>
<dbReference type="AlphaFoldDB" id="C7YV53"/>